<dbReference type="EMBL" id="JAFIQS020000008">
    <property type="protein sequence ID" value="KAH9478793.1"/>
    <property type="molecule type" value="Genomic_DNA"/>
</dbReference>
<name>A0ACB8GT21_PSICU</name>
<dbReference type="Proteomes" id="UP000664032">
    <property type="component" value="Unassembled WGS sequence"/>
</dbReference>
<accession>A0ACB8GT21</accession>
<proteinExistence type="predicted"/>
<comment type="caution">
    <text evidence="1">The sequence shown here is derived from an EMBL/GenBank/DDBJ whole genome shotgun (WGS) entry which is preliminary data.</text>
</comment>
<gene>
    <name evidence="1" type="ORF">JR316_0009254</name>
</gene>
<sequence length="83" mass="8759">MATDCTCQRGCSYVSPLFLTVSLLKLSNSPALADPKAQAVLAQRANAIAHSVLTKHTLISVRAKAVRTHAVAPPATNRAHVLN</sequence>
<keyword evidence="2" id="KW-1185">Reference proteome</keyword>
<evidence type="ECO:0000313" key="1">
    <source>
        <dbReference type="EMBL" id="KAH9478793.1"/>
    </source>
</evidence>
<organism evidence="1 2">
    <name type="scientific">Psilocybe cubensis</name>
    <name type="common">Psychedelic mushroom</name>
    <name type="synonym">Stropharia cubensis</name>
    <dbReference type="NCBI Taxonomy" id="181762"/>
    <lineage>
        <taxon>Eukaryota</taxon>
        <taxon>Fungi</taxon>
        <taxon>Dikarya</taxon>
        <taxon>Basidiomycota</taxon>
        <taxon>Agaricomycotina</taxon>
        <taxon>Agaricomycetes</taxon>
        <taxon>Agaricomycetidae</taxon>
        <taxon>Agaricales</taxon>
        <taxon>Agaricineae</taxon>
        <taxon>Strophariaceae</taxon>
        <taxon>Psilocybe</taxon>
    </lineage>
</organism>
<reference evidence="1" key="1">
    <citation type="submission" date="2021-10" db="EMBL/GenBank/DDBJ databases">
        <title>Psilocybe cubensis genome.</title>
        <authorList>
            <person name="Mckernan K.J."/>
            <person name="Crawford S."/>
            <person name="Trippe A."/>
            <person name="Kane L.T."/>
            <person name="Mclaughlin S."/>
        </authorList>
    </citation>
    <scope>NUCLEOTIDE SEQUENCE</scope>
    <source>
        <strain evidence="1">MGC-MH-2018</strain>
    </source>
</reference>
<evidence type="ECO:0000313" key="2">
    <source>
        <dbReference type="Proteomes" id="UP000664032"/>
    </source>
</evidence>
<protein>
    <submittedName>
        <fullName evidence="1">Uncharacterized protein</fullName>
    </submittedName>
</protein>